<dbReference type="AlphaFoldDB" id="T1EUM4"/>
<gene>
    <name evidence="2" type="primary">20200274</name>
    <name evidence="1" type="ORF">HELRODRAFT_163917</name>
</gene>
<dbReference type="CTD" id="20200274"/>
<dbReference type="Proteomes" id="UP000015101">
    <property type="component" value="Unassembled WGS sequence"/>
</dbReference>
<dbReference type="InParanoid" id="T1EUM4"/>
<protein>
    <submittedName>
        <fullName evidence="1 2">Uncharacterized protein</fullName>
    </submittedName>
</protein>
<proteinExistence type="predicted"/>
<keyword evidence="3" id="KW-1185">Reference proteome</keyword>
<dbReference type="KEGG" id="hro:HELRODRAFT_163917"/>
<dbReference type="EMBL" id="KB097495">
    <property type="protein sequence ID" value="ESN96794.1"/>
    <property type="molecule type" value="Genomic_DNA"/>
</dbReference>
<name>T1EUM4_HELRO</name>
<evidence type="ECO:0000313" key="2">
    <source>
        <dbReference type="EnsemblMetazoa" id="HelroP163917"/>
    </source>
</evidence>
<dbReference type="EnsemblMetazoa" id="HelroT163917">
    <property type="protein sequence ID" value="HelroP163917"/>
    <property type="gene ID" value="HelroG163917"/>
</dbReference>
<evidence type="ECO:0000313" key="3">
    <source>
        <dbReference type="Proteomes" id="UP000015101"/>
    </source>
</evidence>
<reference evidence="2" key="3">
    <citation type="submission" date="2015-06" db="UniProtKB">
        <authorList>
            <consortium name="EnsemblMetazoa"/>
        </authorList>
    </citation>
    <scope>IDENTIFICATION</scope>
</reference>
<dbReference type="HOGENOM" id="CLU_1564576_0_0_1"/>
<sequence>MQSKITRNNVDKIVVRKIEKLSYKLNNAENAARRTFRLSRDSSVACRIRLKITQLNYCNQETQIEARRTFRLSRDSSVACRIRLKITQLNYCNQETQIEVSRPIGKNNISCYKIHNPYTCTIAASGRLFSSSPFYSEGSYKGSGLNPGEHQIQSLKKMIQYHRHKHIAYDY</sequence>
<evidence type="ECO:0000313" key="1">
    <source>
        <dbReference type="EMBL" id="ESN96794.1"/>
    </source>
</evidence>
<accession>T1EUM4</accession>
<dbReference type="RefSeq" id="XP_009025896.1">
    <property type="nucleotide sequence ID" value="XM_009027648.1"/>
</dbReference>
<dbReference type="GeneID" id="20200274"/>
<reference evidence="3" key="1">
    <citation type="submission" date="2012-12" db="EMBL/GenBank/DDBJ databases">
        <authorList>
            <person name="Hellsten U."/>
            <person name="Grimwood J."/>
            <person name="Chapman J.A."/>
            <person name="Shapiro H."/>
            <person name="Aerts A."/>
            <person name="Otillar R.P."/>
            <person name="Terry A.Y."/>
            <person name="Boore J.L."/>
            <person name="Simakov O."/>
            <person name="Marletaz F."/>
            <person name="Cho S.-J."/>
            <person name="Edsinger-Gonzales E."/>
            <person name="Havlak P."/>
            <person name="Kuo D.-H."/>
            <person name="Larsson T."/>
            <person name="Lv J."/>
            <person name="Arendt D."/>
            <person name="Savage R."/>
            <person name="Osoegawa K."/>
            <person name="de Jong P."/>
            <person name="Lindberg D.R."/>
            <person name="Seaver E.C."/>
            <person name="Weisblat D.A."/>
            <person name="Putnam N.H."/>
            <person name="Grigoriev I.V."/>
            <person name="Rokhsar D.S."/>
        </authorList>
    </citation>
    <scope>NUCLEOTIDE SEQUENCE</scope>
</reference>
<dbReference type="EMBL" id="AMQM01001494">
    <property type="status" value="NOT_ANNOTATED_CDS"/>
    <property type="molecule type" value="Genomic_DNA"/>
</dbReference>
<organism evidence="2 3">
    <name type="scientific">Helobdella robusta</name>
    <name type="common">Californian leech</name>
    <dbReference type="NCBI Taxonomy" id="6412"/>
    <lineage>
        <taxon>Eukaryota</taxon>
        <taxon>Metazoa</taxon>
        <taxon>Spiralia</taxon>
        <taxon>Lophotrochozoa</taxon>
        <taxon>Annelida</taxon>
        <taxon>Clitellata</taxon>
        <taxon>Hirudinea</taxon>
        <taxon>Rhynchobdellida</taxon>
        <taxon>Glossiphoniidae</taxon>
        <taxon>Helobdella</taxon>
    </lineage>
</organism>
<reference evidence="1 3" key="2">
    <citation type="journal article" date="2013" name="Nature">
        <title>Insights into bilaterian evolution from three spiralian genomes.</title>
        <authorList>
            <person name="Simakov O."/>
            <person name="Marletaz F."/>
            <person name="Cho S.J."/>
            <person name="Edsinger-Gonzales E."/>
            <person name="Havlak P."/>
            <person name="Hellsten U."/>
            <person name="Kuo D.H."/>
            <person name="Larsson T."/>
            <person name="Lv J."/>
            <person name="Arendt D."/>
            <person name="Savage R."/>
            <person name="Osoegawa K."/>
            <person name="de Jong P."/>
            <person name="Grimwood J."/>
            <person name="Chapman J.A."/>
            <person name="Shapiro H."/>
            <person name="Aerts A."/>
            <person name="Otillar R.P."/>
            <person name="Terry A.Y."/>
            <person name="Boore J.L."/>
            <person name="Grigoriev I.V."/>
            <person name="Lindberg D.R."/>
            <person name="Seaver E.C."/>
            <person name="Weisblat D.A."/>
            <person name="Putnam N.H."/>
            <person name="Rokhsar D.S."/>
        </authorList>
    </citation>
    <scope>NUCLEOTIDE SEQUENCE</scope>
</reference>